<comment type="pathway">
    <text evidence="2 11 12">Amino-acid biosynthesis; L-serine biosynthesis; L-serine from 3-phospho-D-glycerate: step 2/3.</text>
</comment>
<keyword evidence="5 11" id="KW-0028">Amino-acid biosynthesis</keyword>
<comment type="cofactor">
    <cofactor evidence="11">
        <name>pyridoxal 5'-phosphate</name>
        <dbReference type="ChEBI" id="CHEBI:597326"/>
    </cofactor>
    <text evidence="11">Binds 1 pyridoxal phosphate per subunit.</text>
</comment>
<feature type="binding site" evidence="11">
    <location>
        <position position="105"/>
    </location>
    <ligand>
        <name>pyridoxal 5'-phosphate</name>
        <dbReference type="ChEBI" id="CHEBI:597326"/>
    </ligand>
</feature>
<dbReference type="GO" id="GO:0005737">
    <property type="term" value="C:cytoplasm"/>
    <property type="evidence" value="ECO:0007669"/>
    <property type="project" value="UniProtKB-SubCell"/>
</dbReference>
<evidence type="ECO:0000313" key="14">
    <source>
        <dbReference type="EMBL" id="KRL02001.1"/>
    </source>
</evidence>
<evidence type="ECO:0000256" key="4">
    <source>
        <dbReference type="ARBA" id="ARBA00022576"/>
    </source>
</evidence>
<comment type="caution">
    <text evidence="14">The sequence shown here is derived from an EMBL/GenBank/DDBJ whole genome shotgun (WGS) entry which is preliminary data.</text>
</comment>
<dbReference type="EMBL" id="AZEF01000017">
    <property type="protein sequence ID" value="KRL02001.1"/>
    <property type="molecule type" value="Genomic_DNA"/>
</dbReference>
<feature type="binding site" evidence="11">
    <location>
        <position position="198"/>
    </location>
    <ligand>
        <name>pyridoxal 5'-phosphate</name>
        <dbReference type="ChEBI" id="CHEBI:597326"/>
    </ligand>
</feature>
<comment type="similarity">
    <text evidence="3 11">Belongs to the class-V pyridoxal-phosphate-dependent aminotransferase family. SerC subfamily.</text>
</comment>
<feature type="binding site" evidence="11">
    <location>
        <position position="155"/>
    </location>
    <ligand>
        <name>pyridoxal 5'-phosphate</name>
        <dbReference type="ChEBI" id="CHEBI:597326"/>
    </ligand>
</feature>
<evidence type="ECO:0000256" key="8">
    <source>
        <dbReference type="ARBA" id="ARBA00023299"/>
    </source>
</evidence>
<dbReference type="InterPro" id="IPR022278">
    <property type="entry name" value="Pser_aminoTfrase"/>
</dbReference>
<comment type="function">
    <text evidence="1 11">Catalyzes the reversible conversion of 3-phosphohydroxypyruvate to phosphoserine and of 3-hydroxy-2-oxo-4-phosphonooxybutanoate to phosphohydroxythreonine.</text>
</comment>
<keyword evidence="11" id="KW-0963">Cytoplasm</keyword>
<name>A0A0R1M2R5_9LACO</name>
<evidence type="ECO:0000313" key="15">
    <source>
        <dbReference type="Proteomes" id="UP000051621"/>
    </source>
</evidence>
<evidence type="ECO:0000259" key="13">
    <source>
        <dbReference type="Pfam" id="PF00266"/>
    </source>
</evidence>
<accession>A0A0R1M2R5</accession>
<dbReference type="NCBIfam" id="NF003764">
    <property type="entry name" value="PRK05355.1"/>
    <property type="match status" value="1"/>
</dbReference>
<comment type="subcellular location">
    <subcellularLocation>
        <location evidence="11">Cytoplasm</location>
    </subcellularLocation>
</comment>
<gene>
    <name evidence="11" type="primary">serC</name>
    <name evidence="14" type="ORF">FC81_GL000991</name>
</gene>
<keyword evidence="8 11" id="KW-0718">Serine biosynthesis</keyword>
<dbReference type="EC" id="2.6.1.52" evidence="11"/>
<keyword evidence="15" id="KW-1185">Reference proteome</keyword>
<evidence type="ECO:0000256" key="1">
    <source>
        <dbReference type="ARBA" id="ARBA00003483"/>
    </source>
</evidence>
<feature type="binding site" evidence="11">
    <location>
        <begin position="239"/>
        <end position="240"/>
    </location>
    <ligand>
        <name>pyridoxal 5'-phosphate</name>
        <dbReference type="ChEBI" id="CHEBI:597326"/>
    </ligand>
</feature>
<dbReference type="SUPFAM" id="SSF53383">
    <property type="entry name" value="PLP-dependent transferases"/>
    <property type="match status" value="1"/>
</dbReference>
<dbReference type="PANTHER" id="PTHR43247">
    <property type="entry name" value="PHOSPHOSERINE AMINOTRANSFERASE"/>
    <property type="match status" value="1"/>
</dbReference>
<evidence type="ECO:0000256" key="10">
    <source>
        <dbReference type="ARBA" id="ARBA00049007"/>
    </source>
</evidence>
<evidence type="ECO:0000256" key="5">
    <source>
        <dbReference type="ARBA" id="ARBA00022605"/>
    </source>
</evidence>
<evidence type="ECO:0000256" key="9">
    <source>
        <dbReference type="ARBA" id="ARBA00047630"/>
    </source>
</evidence>
<dbReference type="PROSITE" id="PS00595">
    <property type="entry name" value="AA_TRANSFER_CLASS_5"/>
    <property type="match status" value="1"/>
</dbReference>
<dbReference type="Proteomes" id="UP000051621">
    <property type="component" value="Unassembled WGS sequence"/>
</dbReference>
<organism evidence="14 15">
    <name type="scientific">Liquorilactobacillus capillatus DSM 19910</name>
    <dbReference type="NCBI Taxonomy" id="1423731"/>
    <lineage>
        <taxon>Bacteria</taxon>
        <taxon>Bacillati</taxon>
        <taxon>Bacillota</taxon>
        <taxon>Bacilli</taxon>
        <taxon>Lactobacillales</taxon>
        <taxon>Lactobacillaceae</taxon>
        <taxon>Liquorilactobacillus</taxon>
    </lineage>
</organism>
<comment type="caution">
    <text evidence="11">Lacks conserved residue(s) required for the propagation of feature annotation.</text>
</comment>
<dbReference type="Gene3D" id="3.90.1150.10">
    <property type="entry name" value="Aspartate Aminotransferase, domain 1"/>
    <property type="match status" value="1"/>
</dbReference>
<evidence type="ECO:0000256" key="7">
    <source>
        <dbReference type="ARBA" id="ARBA00022898"/>
    </source>
</evidence>
<evidence type="ECO:0000256" key="11">
    <source>
        <dbReference type="HAMAP-Rule" id="MF_00160"/>
    </source>
</evidence>
<dbReference type="InterPro" id="IPR015421">
    <property type="entry name" value="PyrdxlP-dep_Trfase_major"/>
</dbReference>
<keyword evidence="4 11" id="KW-0032">Aminotransferase</keyword>
<dbReference type="FunFam" id="3.40.640.10:FF:000010">
    <property type="entry name" value="Phosphoserine aminotransferase"/>
    <property type="match status" value="1"/>
</dbReference>
<dbReference type="InterPro" id="IPR015424">
    <property type="entry name" value="PyrdxlP-dep_Trfase"/>
</dbReference>
<proteinExistence type="inferred from homology"/>
<dbReference type="InterPro" id="IPR000192">
    <property type="entry name" value="Aminotrans_V_dom"/>
</dbReference>
<dbReference type="Gene3D" id="3.40.640.10">
    <property type="entry name" value="Type I PLP-dependent aspartate aminotransferase-like (Major domain)"/>
    <property type="match status" value="1"/>
</dbReference>
<dbReference type="InterPro" id="IPR020578">
    <property type="entry name" value="Aminotrans_V_PyrdxlP_BS"/>
</dbReference>
<reference evidence="14 15" key="1">
    <citation type="journal article" date="2015" name="Genome Announc.">
        <title>Expanding the biotechnology potential of lactobacilli through comparative genomics of 213 strains and associated genera.</title>
        <authorList>
            <person name="Sun Z."/>
            <person name="Harris H.M."/>
            <person name="McCann A."/>
            <person name="Guo C."/>
            <person name="Argimon S."/>
            <person name="Zhang W."/>
            <person name="Yang X."/>
            <person name="Jeffery I.B."/>
            <person name="Cooney J.C."/>
            <person name="Kagawa T.F."/>
            <person name="Liu W."/>
            <person name="Song Y."/>
            <person name="Salvetti E."/>
            <person name="Wrobel A."/>
            <person name="Rasinkangas P."/>
            <person name="Parkhill J."/>
            <person name="Rea M.C."/>
            <person name="O'Sullivan O."/>
            <person name="Ritari J."/>
            <person name="Douillard F.P."/>
            <person name="Paul Ross R."/>
            <person name="Yang R."/>
            <person name="Briner A.E."/>
            <person name="Felis G.E."/>
            <person name="de Vos W.M."/>
            <person name="Barrangou R."/>
            <person name="Klaenhammer T.R."/>
            <person name="Caufield P.W."/>
            <person name="Cui Y."/>
            <person name="Zhang H."/>
            <person name="O'Toole P.W."/>
        </authorList>
    </citation>
    <scope>NUCLEOTIDE SEQUENCE [LARGE SCALE GENOMIC DNA]</scope>
    <source>
        <strain evidence="14 15">DSM 19910</strain>
    </source>
</reference>
<feature type="modified residue" description="N6-(pyridoxal phosphate)lysine" evidence="11">
    <location>
        <position position="199"/>
    </location>
</feature>
<evidence type="ECO:0000256" key="12">
    <source>
        <dbReference type="RuleBase" id="RU004505"/>
    </source>
</evidence>
<dbReference type="UniPathway" id="UPA00135">
    <property type="reaction ID" value="UER00197"/>
</dbReference>
<dbReference type="NCBIfam" id="TIGR01364">
    <property type="entry name" value="serC_1"/>
    <property type="match status" value="1"/>
</dbReference>
<feature type="domain" description="Aminotransferase class V" evidence="13">
    <location>
        <begin position="7"/>
        <end position="350"/>
    </location>
</feature>
<feature type="binding site" evidence="11">
    <location>
        <position position="45"/>
    </location>
    <ligand>
        <name>L-glutamate</name>
        <dbReference type="ChEBI" id="CHEBI:29985"/>
    </ligand>
</feature>
<evidence type="ECO:0000256" key="6">
    <source>
        <dbReference type="ARBA" id="ARBA00022679"/>
    </source>
</evidence>
<dbReference type="FunFam" id="3.90.1150.10:FF:000006">
    <property type="entry name" value="Phosphoserine aminotransferase"/>
    <property type="match status" value="1"/>
</dbReference>
<dbReference type="GO" id="GO:0006564">
    <property type="term" value="P:L-serine biosynthetic process"/>
    <property type="evidence" value="ECO:0007669"/>
    <property type="project" value="UniProtKB-UniRule"/>
</dbReference>
<feature type="binding site" evidence="11">
    <location>
        <position position="175"/>
    </location>
    <ligand>
        <name>pyridoxal 5'-phosphate</name>
        <dbReference type="ChEBI" id="CHEBI:597326"/>
    </ligand>
</feature>
<evidence type="ECO:0000256" key="3">
    <source>
        <dbReference type="ARBA" id="ARBA00006904"/>
    </source>
</evidence>
<dbReference type="HAMAP" id="MF_00160">
    <property type="entry name" value="SerC_aminotrans_5"/>
    <property type="match status" value="1"/>
</dbReference>
<dbReference type="AlphaFoldDB" id="A0A0R1M2R5"/>
<dbReference type="GO" id="GO:0004648">
    <property type="term" value="F:O-phospho-L-serine:2-oxoglutarate aminotransferase activity"/>
    <property type="evidence" value="ECO:0007669"/>
    <property type="project" value="UniProtKB-UniRule"/>
</dbReference>
<dbReference type="PATRIC" id="fig|1423731.3.peg.1019"/>
<dbReference type="InterPro" id="IPR015422">
    <property type="entry name" value="PyrdxlP-dep_Trfase_small"/>
</dbReference>
<evidence type="ECO:0000256" key="2">
    <source>
        <dbReference type="ARBA" id="ARBA00005099"/>
    </source>
</evidence>
<dbReference type="STRING" id="1423731.FC81_GL000991"/>
<sequence length="365" mass="40329">MGSVAQIYNFSAGPAVLPAAVVRQVQSELVSYKNSGMSIMEISHRSSLYTEMEAEAERNLRELMRIPDEYDILFLQGGGTLQFTMAPLNFAQKTKQIGFIDSGHWAQRAIEEARLVPGVKAKVVASAKTTNYTSLPKDPVLQKTYDYIHLTLNNTIEGTMYRTLPDLKNQVVVGDMSSNIMAQRYNVKDFDLIYAGAQKNIGPAGLTVVIVKHSLLHTTPELPSMLSYAKQAAKHSALNTPPVFAIYVASLVFKWLLQQGGVDEMQKRNEKKAQLLYDYLDSSSLFSAPVKKAARSTTNVPFVTGNAELDQRFVVAAQENGLVNLKGHRLVGGMRASLYNAMPLEGVQKLVEFMESFEQNIGGNK</sequence>
<feature type="binding site" evidence="11">
    <location>
        <begin position="79"/>
        <end position="80"/>
    </location>
    <ligand>
        <name>pyridoxal 5'-phosphate</name>
        <dbReference type="ChEBI" id="CHEBI:597326"/>
    </ligand>
</feature>
<dbReference type="Pfam" id="PF00266">
    <property type="entry name" value="Aminotran_5"/>
    <property type="match status" value="1"/>
</dbReference>
<dbReference type="GO" id="GO:0030170">
    <property type="term" value="F:pyridoxal phosphate binding"/>
    <property type="evidence" value="ECO:0007669"/>
    <property type="project" value="UniProtKB-UniRule"/>
</dbReference>
<dbReference type="PANTHER" id="PTHR43247:SF1">
    <property type="entry name" value="PHOSPHOSERINE AMINOTRANSFERASE"/>
    <property type="match status" value="1"/>
</dbReference>
<comment type="subunit">
    <text evidence="11">Homodimer.</text>
</comment>
<comment type="catalytic activity">
    <reaction evidence="10 11 12">
        <text>O-phospho-L-serine + 2-oxoglutarate = 3-phosphooxypyruvate + L-glutamate</text>
        <dbReference type="Rhea" id="RHEA:14329"/>
        <dbReference type="ChEBI" id="CHEBI:16810"/>
        <dbReference type="ChEBI" id="CHEBI:18110"/>
        <dbReference type="ChEBI" id="CHEBI:29985"/>
        <dbReference type="ChEBI" id="CHEBI:57524"/>
        <dbReference type="EC" id="2.6.1.52"/>
    </reaction>
</comment>
<protein>
    <recommendedName>
        <fullName evidence="11">Phosphoserine aminotransferase</fullName>
        <ecNumber evidence="11">2.6.1.52</ecNumber>
    </recommendedName>
    <alternativeName>
        <fullName evidence="11">Phosphohydroxythreonine aminotransferase</fullName>
        <shortName evidence="11">PSAT</shortName>
    </alternativeName>
</protein>
<keyword evidence="7 11" id="KW-0663">Pyridoxal phosphate</keyword>
<comment type="catalytic activity">
    <reaction evidence="9 11">
        <text>4-(phosphooxy)-L-threonine + 2-oxoglutarate = (R)-3-hydroxy-2-oxo-4-phosphooxybutanoate + L-glutamate</text>
        <dbReference type="Rhea" id="RHEA:16573"/>
        <dbReference type="ChEBI" id="CHEBI:16810"/>
        <dbReference type="ChEBI" id="CHEBI:29985"/>
        <dbReference type="ChEBI" id="CHEBI:58452"/>
        <dbReference type="ChEBI" id="CHEBI:58538"/>
        <dbReference type="EC" id="2.6.1.52"/>
    </reaction>
</comment>
<dbReference type="PIRSF" id="PIRSF000525">
    <property type="entry name" value="SerC"/>
    <property type="match status" value="1"/>
</dbReference>
<keyword evidence="6 11" id="KW-0808">Transferase</keyword>